<dbReference type="SUPFAM" id="SSF55781">
    <property type="entry name" value="GAF domain-like"/>
    <property type="match status" value="1"/>
</dbReference>
<proteinExistence type="inferred from homology"/>
<evidence type="ECO:0000313" key="4">
    <source>
        <dbReference type="EMBL" id="NYI92145.1"/>
    </source>
</evidence>
<evidence type="ECO:0000313" key="5">
    <source>
        <dbReference type="Proteomes" id="UP000549616"/>
    </source>
</evidence>
<dbReference type="EMBL" id="JACCFK010000002">
    <property type="protein sequence ID" value="NYI92145.1"/>
    <property type="molecule type" value="Genomic_DNA"/>
</dbReference>
<name>A0A853BBI6_9PSEU</name>
<evidence type="ECO:0000259" key="3">
    <source>
        <dbReference type="Pfam" id="PF17853"/>
    </source>
</evidence>
<dbReference type="InterPro" id="IPR051448">
    <property type="entry name" value="CdaR-like_regulators"/>
</dbReference>
<dbReference type="PANTHER" id="PTHR33744">
    <property type="entry name" value="CARBOHYDRATE DIACID REGULATOR"/>
    <property type="match status" value="1"/>
</dbReference>
<dbReference type="InterPro" id="IPR042070">
    <property type="entry name" value="PucR_C-HTH_sf"/>
</dbReference>
<evidence type="ECO:0000259" key="2">
    <source>
        <dbReference type="Pfam" id="PF13556"/>
    </source>
</evidence>
<dbReference type="Gene3D" id="1.10.10.2840">
    <property type="entry name" value="PucR C-terminal helix-turn-helix domain"/>
    <property type="match status" value="1"/>
</dbReference>
<reference evidence="4 5" key="1">
    <citation type="submission" date="2020-07" db="EMBL/GenBank/DDBJ databases">
        <title>Sequencing the genomes of 1000 actinobacteria strains.</title>
        <authorList>
            <person name="Klenk H.-P."/>
        </authorList>
    </citation>
    <scope>NUCLEOTIDE SEQUENCE [LARGE SCALE GENOMIC DNA]</scope>
    <source>
        <strain evidence="4 5">DSM 104006</strain>
    </source>
</reference>
<feature type="domain" description="CdaR GGDEF-like" evidence="3">
    <location>
        <begin position="217"/>
        <end position="291"/>
    </location>
</feature>
<accession>A0A853BBI6</accession>
<comment type="caution">
    <text evidence="4">The sequence shown here is derived from an EMBL/GenBank/DDBJ whole genome shotgun (WGS) entry which is preliminary data.</text>
</comment>
<protein>
    <submittedName>
        <fullName evidence="4">Sugar diacid utilization regulator</fullName>
    </submittedName>
</protein>
<dbReference type="AlphaFoldDB" id="A0A853BBI6"/>
<keyword evidence="5" id="KW-1185">Reference proteome</keyword>
<sequence>MVDDLQDIVDDLAERLRRSVAIDDPRLRLLAASRHFDDEDATRVASVLNRSIDPRLCEEILAQGIARWTAPGRVVVPLAGASRRICVPIRCNGLLLGYLWLIDSGPTRPQHEDVAREAAERAGAVLYRALLVHERARARHEAILWELVATDHAVRSQAVDDLRAEQLFPDTALCLQVLGIQHQNPDRLAAPQAVALEAAVEDTQSWMSHGQGGAVVRGHALMAADKSRMWLLLAVPEPLSHRELDAVHARLTTRFEQLLRRGGQIVLGIGGVVHRIEDVIDSYREAFLAVRAAQLVPSIGPLARWGELGPYELLLKMPADDLFAAAQVPALVALHRADGNRGLVATLETFLDSAGDAARTARRLEVHRATLYHRLKRIEQLTGCELSRGEDRLTLHLGLKLQALAAAYRNETASLAVEEKPAPMRSVS</sequence>
<dbReference type="Proteomes" id="UP000549616">
    <property type="component" value="Unassembled WGS sequence"/>
</dbReference>
<gene>
    <name evidence="4" type="ORF">HNR02_005520</name>
</gene>
<organism evidence="4 5">
    <name type="scientific">Amycolatopsis endophytica</name>
    <dbReference type="NCBI Taxonomy" id="860233"/>
    <lineage>
        <taxon>Bacteria</taxon>
        <taxon>Bacillati</taxon>
        <taxon>Actinomycetota</taxon>
        <taxon>Actinomycetes</taxon>
        <taxon>Pseudonocardiales</taxon>
        <taxon>Pseudonocardiaceae</taxon>
        <taxon>Amycolatopsis</taxon>
    </lineage>
</organism>
<dbReference type="InterPro" id="IPR041522">
    <property type="entry name" value="CdaR_GGDEF"/>
</dbReference>
<feature type="domain" description="PucR C-terminal helix-turn-helix" evidence="2">
    <location>
        <begin position="343"/>
        <end position="401"/>
    </location>
</feature>
<dbReference type="Pfam" id="PF13556">
    <property type="entry name" value="HTH_30"/>
    <property type="match status" value="1"/>
</dbReference>
<dbReference type="PANTHER" id="PTHR33744:SF17">
    <property type="entry name" value="CONSERVED PROTEIN"/>
    <property type="match status" value="1"/>
</dbReference>
<comment type="similarity">
    <text evidence="1">Belongs to the CdaR family.</text>
</comment>
<dbReference type="Pfam" id="PF17853">
    <property type="entry name" value="GGDEF_2"/>
    <property type="match status" value="1"/>
</dbReference>
<dbReference type="RefSeq" id="WP_179776420.1">
    <property type="nucleotide sequence ID" value="NZ_JACCFK010000002.1"/>
</dbReference>
<evidence type="ECO:0000256" key="1">
    <source>
        <dbReference type="ARBA" id="ARBA00006754"/>
    </source>
</evidence>
<dbReference type="InterPro" id="IPR025736">
    <property type="entry name" value="PucR_C-HTH_dom"/>
</dbReference>